<dbReference type="Pfam" id="PF07287">
    <property type="entry name" value="AtuA"/>
    <property type="match status" value="1"/>
</dbReference>
<gene>
    <name evidence="3" type="ORF">B0A52_00014</name>
</gene>
<comment type="caution">
    <text evidence="3">The sequence shown here is derived from an EMBL/GenBank/DDBJ whole genome shotgun (WGS) entry which is preliminary data.</text>
</comment>
<protein>
    <recommendedName>
        <fullName evidence="5">DUF1446-domain-containing protein</fullName>
    </recommendedName>
</protein>
<proteinExistence type="predicted"/>
<dbReference type="Proteomes" id="UP000288859">
    <property type="component" value="Unassembled WGS sequence"/>
</dbReference>
<feature type="domain" description="AtuA-like ferredoxin-fold" evidence="2">
    <location>
        <begin position="518"/>
        <end position="616"/>
    </location>
</feature>
<dbReference type="EMBL" id="NAJM01000001">
    <property type="protein sequence ID" value="RVX75658.1"/>
    <property type="molecule type" value="Genomic_DNA"/>
</dbReference>
<feature type="domain" description="Acyclic terpene utilisation N-terminal" evidence="1">
    <location>
        <begin position="14"/>
        <end position="476"/>
    </location>
</feature>
<dbReference type="InterPro" id="IPR056362">
    <property type="entry name" value="AtuA-like_ferredoxin_dom"/>
</dbReference>
<reference evidence="3 4" key="1">
    <citation type="submission" date="2017-03" db="EMBL/GenBank/DDBJ databases">
        <title>Genomes of endolithic fungi from Antarctica.</title>
        <authorList>
            <person name="Coleine C."/>
            <person name="Masonjones S."/>
            <person name="Stajich J.E."/>
        </authorList>
    </citation>
    <scope>NUCLEOTIDE SEQUENCE [LARGE SCALE GENOMIC DNA]</scope>
    <source>
        <strain evidence="3 4">CCFEE 6314</strain>
    </source>
</reference>
<dbReference type="VEuPathDB" id="FungiDB:PV10_05246"/>
<evidence type="ECO:0008006" key="5">
    <source>
        <dbReference type="Google" id="ProtNLM"/>
    </source>
</evidence>
<dbReference type="OrthoDB" id="10265871at2759"/>
<dbReference type="AlphaFoldDB" id="A0A438NIV2"/>
<dbReference type="PANTHER" id="PTHR47585:SF2">
    <property type="entry name" value="DUF1446 DOMAIN PROTEIN (AFU_ORTHOLOGUE AFUA_6G11420)"/>
    <property type="match status" value="1"/>
</dbReference>
<evidence type="ECO:0000313" key="3">
    <source>
        <dbReference type="EMBL" id="RVX75658.1"/>
    </source>
</evidence>
<name>A0A438NIV2_EXOME</name>
<dbReference type="InterPro" id="IPR010839">
    <property type="entry name" value="AtuA_N"/>
</dbReference>
<evidence type="ECO:0000259" key="2">
    <source>
        <dbReference type="Pfam" id="PF23544"/>
    </source>
</evidence>
<accession>A0A438NIV2</accession>
<organism evidence="3 4">
    <name type="scientific">Exophiala mesophila</name>
    <name type="common">Black yeast-like fungus</name>
    <dbReference type="NCBI Taxonomy" id="212818"/>
    <lineage>
        <taxon>Eukaryota</taxon>
        <taxon>Fungi</taxon>
        <taxon>Dikarya</taxon>
        <taxon>Ascomycota</taxon>
        <taxon>Pezizomycotina</taxon>
        <taxon>Eurotiomycetes</taxon>
        <taxon>Chaetothyriomycetidae</taxon>
        <taxon>Chaetothyriales</taxon>
        <taxon>Herpotrichiellaceae</taxon>
        <taxon>Exophiala</taxon>
    </lineage>
</organism>
<evidence type="ECO:0000313" key="4">
    <source>
        <dbReference type="Proteomes" id="UP000288859"/>
    </source>
</evidence>
<dbReference type="PANTHER" id="PTHR47585">
    <property type="match status" value="1"/>
</dbReference>
<dbReference type="Pfam" id="PF23544">
    <property type="entry name" value="AtuA_ferredoxin"/>
    <property type="match status" value="1"/>
</dbReference>
<sequence length="628" mass="69270">MGSIGPPTPNKRPIRVAGCSGGVYDRKRAIHDIAKNEDVDVITGDWMSECNMTLRGSDKRDRMANAEMKSGSSVAKGYEPYFLEELDPAIPWLAKRKVKLCANAGASDVPGLVEAVKDLIKKHDVDLKVGYVDGDDVTDAVLELYRNGEQFPNLPANKNISEWGFDPVCAQCYLGSTGIAAVFAGGADIVLCGRVADASPTIGAAMWWHGWNREEHIHEMAGALMVGHIIECSTYATGGYYSGFKDLGIKDTDMGYPIAAIDESGEAIITMEKGRHGLVTTATVASQLLYEIQGPLYYNSDVTASIEDMKLEQMAENTVRVSGVKGLPAPATTKVGITAKGGYQAEFHFYLTGLDIEEKAAMVERQTKALMGDHVDKFSCLRFMIAGHVPDDPQSQEEATVDMRIFAQTRDPDILSGNAFVDSDRGSFARFCIENLLQGYPGSTMAPDMRTAIGRPFFEYWVALMPQTLVHETAHLPNGTTIKIEPPKNVRVYDREQPSYETRQPVDLESFGPSTRAPLGHIVLGRSGDKSSNANLGLFVRHDDEWDWLRTIMSTSKLRILLGKDDKGKQIDRCEFPNLRAVHFLLKDHLDRGFNSTSSFDSLGKNLCEYIRAKHVDIPNKFLQRGRV</sequence>
<evidence type="ECO:0000259" key="1">
    <source>
        <dbReference type="Pfam" id="PF07287"/>
    </source>
</evidence>